<dbReference type="FunFam" id="2.20.25.350:FF:000001">
    <property type="entry name" value="Eukaryotic translation initiation factor 5"/>
    <property type="match status" value="1"/>
</dbReference>
<dbReference type="SMART" id="SM00653">
    <property type="entry name" value="eIF2B_5"/>
    <property type="match status" value="1"/>
</dbReference>
<feature type="compositionally biased region" description="Basic and acidic residues" evidence="7">
    <location>
        <begin position="153"/>
        <end position="171"/>
    </location>
</feature>
<dbReference type="GO" id="GO:0071074">
    <property type="term" value="F:eukaryotic initiation factor eIF2 binding"/>
    <property type="evidence" value="ECO:0007669"/>
    <property type="project" value="TreeGrafter"/>
</dbReference>
<evidence type="ECO:0000256" key="1">
    <source>
        <dbReference type="ARBA" id="ARBA00010397"/>
    </source>
</evidence>
<dbReference type="GO" id="GO:0003743">
    <property type="term" value="F:translation initiation factor activity"/>
    <property type="evidence" value="ECO:0007669"/>
    <property type="project" value="UniProtKB-KW"/>
</dbReference>
<gene>
    <name evidence="9" type="ORF">PSAL00342_LOCUS2751</name>
</gene>
<reference evidence="9" key="1">
    <citation type="submission" date="2021-01" db="EMBL/GenBank/DDBJ databases">
        <authorList>
            <person name="Corre E."/>
            <person name="Pelletier E."/>
            <person name="Niang G."/>
            <person name="Scheremetjew M."/>
            <person name="Finn R."/>
            <person name="Kale V."/>
            <person name="Holt S."/>
            <person name="Cochrane G."/>
            <person name="Meng A."/>
            <person name="Brown T."/>
            <person name="Cohen L."/>
        </authorList>
    </citation>
    <scope>NUCLEOTIDE SEQUENCE</scope>
    <source>
        <strain evidence="9">CCMP1897</strain>
    </source>
</reference>
<evidence type="ECO:0000259" key="8">
    <source>
        <dbReference type="PROSITE" id="PS51363"/>
    </source>
</evidence>
<feature type="compositionally biased region" description="Acidic residues" evidence="7">
    <location>
        <begin position="236"/>
        <end position="256"/>
    </location>
</feature>
<feature type="domain" description="W2" evidence="8">
    <location>
        <begin position="265"/>
        <end position="455"/>
    </location>
</feature>
<dbReference type="GO" id="GO:0005092">
    <property type="term" value="F:GDP-dissociation inhibitor activity"/>
    <property type="evidence" value="ECO:0007669"/>
    <property type="project" value="TreeGrafter"/>
</dbReference>
<evidence type="ECO:0000313" key="9">
    <source>
        <dbReference type="EMBL" id="CAE0608932.1"/>
    </source>
</evidence>
<dbReference type="InterPro" id="IPR016189">
    <property type="entry name" value="Transl_init_fac_IF2/IF5_N"/>
</dbReference>
<dbReference type="SUPFAM" id="SSF100966">
    <property type="entry name" value="Translation initiation factor 2 beta, aIF2beta, N-terminal domain"/>
    <property type="match status" value="1"/>
</dbReference>
<evidence type="ECO:0000256" key="4">
    <source>
        <dbReference type="ARBA" id="ARBA00022917"/>
    </source>
</evidence>
<dbReference type="EMBL" id="HBIS01003064">
    <property type="protein sequence ID" value="CAE0608932.1"/>
    <property type="molecule type" value="Transcribed_RNA"/>
</dbReference>
<dbReference type="GO" id="GO:0005829">
    <property type="term" value="C:cytosol"/>
    <property type="evidence" value="ECO:0007669"/>
    <property type="project" value="TreeGrafter"/>
</dbReference>
<keyword evidence="3" id="KW-0547">Nucleotide-binding</keyword>
<dbReference type="InterPro" id="IPR016190">
    <property type="entry name" value="Transl_init_fac_IF2/IF5_Zn-bd"/>
</dbReference>
<name>A0A7S3UCM0_9CHLO</name>
<dbReference type="Pfam" id="PF02020">
    <property type="entry name" value="W2"/>
    <property type="match status" value="1"/>
</dbReference>
<dbReference type="Pfam" id="PF01873">
    <property type="entry name" value="eIF-5_eIF-2B"/>
    <property type="match status" value="1"/>
</dbReference>
<keyword evidence="2" id="KW-0396">Initiation factor</keyword>
<protein>
    <recommendedName>
        <fullName evidence="8">W2 domain-containing protein</fullName>
    </recommendedName>
</protein>
<proteinExistence type="inferred from homology"/>
<feature type="region of interest" description="Disordered" evidence="7">
    <location>
        <begin position="144"/>
        <end position="260"/>
    </location>
</feature>
<dbReference type="GO" id="GO:0001732">
    <property type="term" value="P:formation of cytoplasmic translation initiation complex"/>
    <property type="evidence" value="ECO:0007669"/>
    <property type="project" value="TreeGrafter"/>
</dbReference>
<comment type="similarity">
    <text evidence="1">Belongs to the eIF-2-beta/eIF-5 family.</text>
</comment>
<dbReference type="InterPro" id="IPR002735">
    <property type="entry name" value="Transl_init_fac_IF2/IF5_dom"/>
</dbReference>
<comment type="function">
    <text evidence="6">Catalyzes the hydrolysis of GTP bound to the 40S ribosomal initiation complex (40S.mRNA.Met-tRNA[F].eIF-2.GTP) with the subsequent joining of a 60S ribosomal subunit resulting in the release of eIF-2 and the guanine nucleotide. The subsequent joining of a 60S ribosomal subunit results in the formation of a functional 80S initiation complex (80S.mRNA.Met-tRNA[F]).</text>
</comment>
<dbReference type="Gene3D" id="1.25.40.180">
    <property type="match status" value="1"/>
</dbReference>
<dbReference type="PANTHER" id="PTHR23001:SF7">
    <property type="entry name" value="EUKARYOTIC TRANSLATION INITIATION FACTOR 5"/>
    <property type="match status" value="1"/>
</dbReference>
<dbReference type="Gene3D" id="2.20.25.350">
    <property type="match status" value="1"/>
</dbReference>
<dbReference type="InterPro" id="IPR045196">
    <property type="entry name" value="IF2/IF5"/>
</dbReference>
<dbReference type="SUPFAM" id="SSF75689">
    <property type="entry name" value="Zinc-binding domain of translation initiation factor 2 beta"/>
    <property type="match status" value="1"/>
</dbReference>
<evidence type="ECO:0000256" key="7">
    <source>
        <dbReference type="SAM" id="MobiDB-lite"/>
    </source>
</evidence>
<evidence type="ECO:0000256" key="3">
    <source>
        <dbReference type="ARBA" id="ARBA00022741"/>
    </source>
</evidence>
<dbReference type="InterPro" id="IPR016024">
    <property type="entry name" value="ARM-type_fold"/>
</dbReference>
<keyword evidence="5" id="KW-0342">GTP-binding</keyword>
<dbReference type="InterPro" id="IPR003307">
    <property type="entry name" value="W2_domain"/>
</dbReference>
<dbReference type="PROSITE" id="PS51363">
    <property type="entry name" value="W2"/>
    <property type="match status" value="1"/>
</dbReference>
<dbReference type="PANTHER" id="PTHR23001">
    <property type="entry name" value="EUKARYOTIC TRANSLATION INITIATION FACTOR"/>
    <property type="match status" value="1"/>
</dbReference>
<evidence type="ECO:0000256" key="5">
    <source>
        <dbReference type="ARBA" id="ARBA00023134"/>
    </source>
</evidence>
<evidence type="ECO:0000256" key="6">
    <source>
        <dbReference type="ARBA" id="ARBA00025032"/>
    </source>
</evidence>
<dbReference type="AlphaFoldDB" id="A0A7S3UCM0"/>
<feature type="compositionally biased region" description="Basic and acidic residues" evidence="7">
    <location>
        <begin position="188"/>
        <end position="199"/>
    </location>
</feature>
<dbReference type="SUPFAM" id="SSF48371">
    <property type="entry name" value="ARM repeat"/>
    <property type="match status" value="1"/>
</dbReference>
<feature type="compositionally biased region" description="Basic and acidic residues" evidence="7">
    <location>
        <begin position="224"/>
        <end position="235"/>
    </location>
</feature>
<dbReference type="Gene3D" id="3.30.30.170">
    <property type="match status" value="1"/>
</dbReference>
<evidence type="ECO:0000256" key="2">
    <source>
        <dbReference type="ARBA" id="ARBA00022540"/>
    </source>
</evidence>
<dbReference type="SMART" id="SM00515">
    <property type="entry name" value="eIF5C"/>
    <property type="match status" value="1"/>
</dbReference>
<organism evidence="9">
    <name type="scientific">Picocystis salinarum</name>
    <dbReference type="NCBI Taxonomy" id="88271"/>
    <lineage>
        <taxon>Eukaryota</taxon>
        <taxon>Viridiplantae</taxon>
        <taxon>Chlorophyta</taxon>
        <taxon>Picocystophyceae</taxon>
        <taxon>Picocystales</taxon>
        <taxon>Picocystaceae</taxon>
        <taxon>Picocystis</taxon>
    </lineage>
</organism>
<accession>A0A7S3UCM0</accession>
<sequence length="456" mass="50621">MALLNIGEANQGDAFYRYKMPQLQAKIEGRGNGIKTNVVNMVDIAKALSRSPAYTTKYFGCELGAQSKFDDKTGTSIVNGAHSADTLSQLLEGFIKRFVCCYACGNPETEIKVSKKKEEITLLCKACGNVSRVDMRHKLATFILKNPPNDPKSGADKKMRRAEKERMKTGELLDEEEKARKREAKKKAKEEAKAAEREERRKRKEEKRKLREAAMADGTADEENGSRPRSDRENGSPEDEEEDEVEEGSTEEDDKEENGVEWFTDTSAAAAAKRAQEQLSAETAKLVVVDEGPPVDSIDALASELGAACSTDAVDASAWNAWDVVLAGRPLEVQYAAVLSCLWDPSSKLKEQAMLHKDVLLDRVEEDPKHQLALLVGLEHYLSRCTAEKRTEGALVLKVWYEEDLVAEPVIEHWYERSACASTVGVDAKQAESVRAAVLPYVEWLRQAESEDSDDA</sequence>
<dbReference type="FunFam" id="3.30.30.170:FF:000002">
    <property type="entry name" value="Eukaryotic translation initiation factor 5"/>
    <property type="match status" value="1"/>
</dbReference>
<keyword evidence="4" id="KW-0648">Protein biosynthesis</keyword>
<dbReference type="GO" id="GO:0005525">
    <property type="term" value="F:GTP binding"/>
    <property type="evidence" value="ECO:0007669"/>
    <property type="project" value="UniProtKB-KW"/>
</dbReference>